<protein>
    <recommendedName>
        <fullName evidence="9">Glucanase</fullName>
        <ecNumber evidence="9">3.2.1.-</ecNumber>
    </recommendedName>
</protein>
<comment type="caution">
    <text evidence="11">The sequence shown here is derived from an EMBL/GenBank/DDBJ whole genome shotgun (WGS) entry which is preliminary data.</text>
</comment>
<name>A0ABP6SX81_9ACTN</name>
<keyword evidence="7 9" id="KW-0624">Polysaccharide degradation</keyword>
<dbReference type="InterPro" id="IPR036434">
    <property type="entry name" value="Beta_cellobiohydrolase_sf"/>
</dbReference>
<dbReference type="EMBL" id="BAAAYN010000017">
    <property type="protein sequence ID" value="GAA3386420.1"/>
    <property type="molecule type" value="Genomic_DNA"/>
</dbReference>
<evidence type="ECO:0000256" key="7">
    <source>
        <dbReference type="ARBA" id="ARBA00023326"/>
    </source>
</evidence>
<keyword evidence="4" id="KW-1015">Disulfide bond</keyword>
<keyword evidence="10" id="KW-1133">Transmembrane helix</keyword>
<keyword evidence="12" id="KW-1185">Reference proteome</keyword>
<evidence type="ECO:0000313" key="12">
    <source>
        <dbReference type="Proteomes" id="UP001501676"/>
    </source>
</evidence>
<evidence type="ECO:0000256" key="4">
    <source>
        <dbReference type="ARBA" id="ARBA00023157"/>
    </source>
</evidence>
<dbReference type="PANTHER" id="PTHR34876">
    <property type="match status" value="1"/>
</dbReference>
<comment type="similarity">
    <text evidence="9">Belongs to the glycosyl hydrolase family 6.</text>
</comment>
<evidence type="ECO:0000256" key="1">
    <source>
        <dbReference type="ARBA" id="ARBA00022729"/>
    </source>
</evidence>
<dbReference type="InterPro" id="IPR016288">
    <property type="entry name" value="Beta_cellobiohydrolase"/>
</dbReference>
<evidence type="ECO:0000256" key="5">
    <source>
        <dbReference type="ARBA" id="ARBA00023277"/>
    </source>
</evidence>
<proteinExistence type="inferred from homology"/>
<keyword evidence="10" id="KW-0812">Transmembrane</keyword>
<dbReference type="SUPFAM" id="SSF51989">
    <property type="entry name" value="Glycosyl hydrolases family 6, cellulases"/>
    <property type="match status" value="1"/>
</dbReference>
<sequence length="334" mass="34870">MQRHRNVLVVVAIVGVCVVGLGAVIAAFWLSGDDSSDAERRSITVPKLEGSLHDDGGQAAAWVQENQGDPRAAVIEEKIAWVPQAIWVTGGDDPAKAQSQVAKTAAAAKAAGEVPVFVAYAIPERDCGGASKGGSPDADAYRAWIDGFAAGLGPDPSIVVLEPDALAQHDCLDDAKRAARNEMIEYAAKTITDRASQAQVYYDAGNSGWKKPEEMAKRLAAAGAEEYGSGIALNVSNFRPTDDEIGYGKAILDELGVDGKKIVIDTSRNGAGAAEGDEWCDPDGRKLGEYPTLETGDDQVAAYLWVKRPGEADGCAAAAGVFEPDLAASLAEGV</sequence>
<evidence type="ECO:0000256" key="8">
    <source>
        <dbReference type="PROSITE-ProRule" id="PRU10057"/>
    </source>
</evidence>
<keyword evidence="10" id="KW-0472">Membrane</keyword>
<dbReference type="Proteomes" id="UP001501676">
    <property type="component" value="Unassembled WGS sequence"/>
</dbReference>
<gene>
    <name evidence="11" type="ORF">GCM10020369_23640</name>
</gene>
<evidence type="ECO:0000256" key="9">
    <source>
        <dbReference type="RuleBase" id="RU361186"/>
    </source>
</evidence>
<keyword evidence="5 9" id="KW-0119">Carbohydrate metabolism</keyword>
<organism evidence="11 12">
    <name type="scientific">Cryptosporangium minutisporangium</name>
    <dbReference type="NCBI Taxonomy" id="113569"/>
    <lineage>
        <taxon>Bacteria</taxon>
        <taxon>Bacillati</taxon>
        <taxon>Actinomycetota</taxon>
        <taxon>Actinomycetes</taxon>
        <taxon>Cryptosporangiales</taxon>
        <taxon>Cryptosporangiaceae</taxon>
        <taxon>Cryptosporangium</taxon>
    </lineage>
</organism>
<evidence type="ECO:0000313" key="11">
    <source>
        <dbReference type="EMBL" id="GAA3386420.1"/>
    </source>
</evidence>
<dbReference type="PRINTS" id="PR00733">
    <property type="entry name" value="GLHYDRLASE6"/>
</dbReference>
<evidence type="ECO:0000256" key="2">
    <source>
        <dbReference type="ARBA" id="ARBA00022801"/>
    </source>
</evidence>
<keyword evidence="6 9" id="KW-0326">Glycosidase</keyword>
<evidence type="ECO:0000256" key="10">
    <source>
        <dbReference type="SAM" id="Phobius"/>
    </source>
</evidence>
<keyword evidence="2 9" id="KW-0378">Hydrolase</keyword>
<evidence type="ECO:0000256" key="3">
    <source>
        <dbReference type="ARBA" id="ARBA00023001"/>
    </source>
</evidence>
<accession>A0ABP6SX81</accession>
<reference evidence="12" key="1">
    <citation type="journal article" date="2019" name="Int. J. Syst. Evol. Microbiol.">
        <title>The Global Catalogue of Microorganisms (GCM) 10K type strain sequencing project: providing services to taxonomists for standard genome sequencing and annotation.</title>
        <authorList>
            <consortium name="The Broad Institute Genomics Platform"/>
            <consortium name="The Broad Institute Genome Sequencing Center for Infectious Disease"/>
            <person name="Wu L."/>
            <person name="Ma J."/>
        </authorList>
    </citation>
    <scope>NUCLEOTIDE SEQUENCE [LARGE SCALE GENOMIC DNA]</scope>
    <source>
        <strain evidence="12">JCM 9458</strain>
    </source>
</reference>
<dbReference type="Gene3D" id="3.20.20.40">
    <property type="entry name" value="1, 4-beta cellobiohydrolase"/>
    <property type="match status" value="1"/>
</dbReference>
<dbReference type="EC" id="3.2.1.-" evidence="9"/>
<dbReference type="RefSeq" id="WP_345728093.1">
    <property type="nucleotide sequence ID" value="NZ_BAAAYN010000017.1"/>
</dbReference>
<dbReference type="InterPro" id="IPR001524">
    <property type="entry name" value="Glyco_hydro_6_CS"/>
</dbReference>
<dbReference type="PROSITE" id="PS00656">
    <property type="entry name" value="GLYCOSYL_HYDROL_F6_2"/>
    <property type="match status" value="1"/>
</dbReference>
<feature type="transmembrane region" description="Helical" evidence="10">
    <location>
        <begin position="7"/>
        <end position="30"/>
    </location>
</feature>
<keyword evidence="3 9" id="KW-0136">Cellulose degradation</keyword>
<evidence type="ECO:0000256" key="6">
    <source>
        <dbReference type="ARBA" id="ARBA00023295"/>
    </source>
</evidence>
<dbReference type="PANTHER" id="PTHR34876:SF4">
    <property type="entry name" value="1,4-BETA-D-GLUCAN CELLOBIOHYDROLASE C-RELATED"/>
    <property type="match status" value="1"/>
</dbReference>
<dbReference type="Pfam" id="PF01341">
    <property type="entry name" value="Glyco_hydro_6"/>
    <property type="match status" value="1"/>
</dbReference>
<keyword evidence="1" id="KW-0732">Signal</keyword>
<feature type="active site" description="Proton donor" evidence="8">
    <location>
        <position position="164"/>
    </location>
</feature>